<keyword evidence="4" id="KW-0067">ATP-binding</keyword>
<protein>
    <submittedName>
        <fullName evidence="9">Uncharacterized protein</fullName>
    </submittedName>
</protein>
<feature type="non-terminal residue" evidence="9">
    <location>
        <position position="1"/>
    </location>
</feature>
<keyword evidence="3" id="KW-0547">Nucleotide-binding</keyword>
<dbReference type="Pfam" id="PF00749">
    <property type="entry name" value="tRNA-synt_1c"/>
    <property type="match status" value="1"/>
</dbReference>
<evidence type="ECO:0000256" key="5">
    <source>
        <dbReference type="ARBA" id="ARBA00022917"/>
    </source>
</evidence>
<sequence>HKINTFKQKQIYEAMNWKLPEFAHIPLIHNERGSKLSKRDKASTIDDYIKLGILSDALRNYLLRLGWAHKDKEIFSLEESIKLFDLKGVGKSPSKLDMSRILSMNEHYIKNINEKELFQLLKDYCQKFKKKIDNSKEKTLLQSMNFLKNKAKTLDDIYQNAQYILNDVIKISSEDLKLLDAASNKILKDFLGEYEKMTKINKESLEKIVNELIDKHKTNFKGIGQPLRVALTGSKFGPGLYNII</sequence>
<name>A0A383BRP8_9ZZZZ</name>
<dbReference type="InterPro" id="IPR008925">
    <property type="entry name" value="aa_tRNA-synth_I_cd-bd_sf"/>
</dbReference>
<dbReference type="SUPFAM" id="SSF52374">
    <property type="entry name" value="Nucleotidylyl transferase"/>
    <property type="match status" value="1"/>
</dbReference>
<evidence type="ECO:0000313" key="9">
    <source>
        <dbReference type="EMBL" id="SVE22549.1"/>
    </source>
</evidence>
<dbReference type="Gene3D" id="3.40.50.620">
    <property type="entry name" value="HUPs"/>
    <property type="match status" value="1"/>
</dbReference>
<dbReference type="InterPro" id="IPR049940">
    <property type="entry name" value="GluQ/Sye"/>
</dbReference>
<evidence type="ECO:0000259" key="7">
    <source>
        <dbReference type="Pfam" id="PF00749"/>
    </source>
</evidence>
<evidence type="ECO:0000259" key="8">
    <source>
        <dbReference type="Pfam" id="PF19269"/>
    </source>
</evidence>
<gene>
    <name evidence="9" type="ORF">METZ01_LOCUS475403</name>
</gene>
<dbReference type="AlphaFoldDB" id="A0A383BRP8"/>
<dbReference type="GO" id="GO:0000049">
    <property type="term" value="F:tRNA binding"/>
    <property type="evidence" value="ECO:0007669"/>
    <property type="project" value="InterPro"/>
</dbReference>
<dbReference type="GO" id="GO:0004818">
    <property type="term" value="F:glutamate-tRNA ligase activity"/>
    <property type="evidence" value="ECO:0007669"/>
    <property type="project" value="TreeGrafter"/>
</dbReference>
<dbReference type="PANTHER" id="PTHR43311">
    <property type="entry name" value="GLUTAMATE--TRNA LIGASE"/>
    <property type="match status" value="1"/>
</dbReference>
<dbReference type="InterPro" id="IPR045462">
    <property type="entry name" value="aa-tRNA-synth_I_cd-bd"/>
</dbReference>
<dbReference type="InterPro" id="IPR014729">
    <property type="entry name" value="Rossmann-like_a/b/a_fold"/>
</dbReference>
<dbReference type="InterPro" id="IPR020751">
    <property type="entry name" value="aa-tRNA-synth_I_codon-bd_sub2"/>
</dbReference>
<dbReference type="EMBL" id="UINC01202645">
    <property type="protein sequence ID" value="SVE22549.1"/>
    <property type="molecule type" value="Genomic_DNA"/>
</dbReference>
<evidence type="ECO:0000256" key="3">
    <source>
        <dbReference type="ARBA" id="ARBA00022741"/>
    </source>
</evidence>
<reference evidence="9" key="1">
    <citation type="submission" date="2018-05" db="EMBL/GenBank/DDBJ databases">
        <authorList>
            <person name="Lanie J.A."/>
            <person name="Ng W.-L."/>
            <person name="Kazmierczak K.M."/>
            <person name="Andrzejewski T.M."/>
            <person name="Davidsen T.M."/>
            <person name="Wayne K.J."/>
            <person name="Tettelin H."/>
            <person name="Glass J.I."/>
            <person name="Rusch D."/>
            <person name="Podicherti R."/>
            <person name="Tsui H.-C.T."/>
            <person name="Winkler M.E."/>
        </authorList>
    </citation>
    <scope>NUCLEOTIDE SEQUENCE</scope>
</reference>
<accession>A0A383BRP8</accession>
<comment type="similarity">
    <text evidence="1">Belongs to the class-I aminoacyl-tRNA synthetase family. Glutamate--tRNA ligase type 1 subfamily.</text>
</comment>
<dbReference type="GO" id="GO:0005524">
    <property type="term" value="F:ATP binding"/>
    <property type="evidence" value="ECO:0007669"/>
    <property type="project" value="UniProtKB-KW"/>
</dbReference>
<dbReference type="GO" id="GO:0005829">
    <property type="term" value="C:cytosol"/>
    <property type="evidence" value="ECO:0007669"/>
    <property type="project" value="TreeGrafter"/>
</dbReference>
<evidence type="ECO:0000256" key="6">
    <source>
        <dbReference type="ARBA" id="ARBA00023146"/>
    </source>
</evidence>
<evidence type="ECO:0000256" key="2">
    <source>
        <dbReference type="ARBA" id="ARBA00022598"/>
    </source>
</evidence>
<keyword evidence="2" id="KW-0436">Ligase</keyword>
<evidence type="ECO:0000256" key="1">
    <source>
        <dbReference type="ARBA" id="ARBA00007894"/>
    </source>
</evidence>
<feature type="domain" description="Aminoacyl-tRNA synthetase class I anticodon-binding" evidence="8">
    <location>
        <begin position="117"/>
        <end position="244"/>
    </location>
</feature>
<keyword evidence="5" id="KW-0648">Protein biosynthesis</keyword>
<dbReference type="GO" id="GO:0006424">
    <property type="term" value="P:glutamyl-tRNA aminoacylation"/>
    <property type="evidence" value="ECO:0007669"/>
    <property type="project" value="TreeGrafter"/>
</dbReference>
<feature type="domain" description="Glutamyl/glutaminyl-tRNA synthetase class Ib catalytic" evidence="7">
    <location>
        <begin position="1"/>
        <end position="100"/>
    </location>
</feature>
<organism evidence="9">
    <name type="scientific">marine metagenome</name>
    <dbReference type="NCBI Taxonomy" id="408172"/>
    <lineage>
        <taxon>unclassified sequences</taxon>
        <taxon>metagenomes</taxon>
        <taxon>ecological metagenomes</taxon>
    </lineage>
</organism>
<dbReference type="Pfam" id="PF19269">
    <property type="entry name" value="Anticodon_2"/>
    <property type="match status" value="1"/>
</dbReference>
<dbReference type="SUPFAM" id="SSF48163">
    <property type="entry name" value="An anticodon-binding domain of class I aminoacyl-tRNA synthetases"/>
    <property type="match status" value="1"/>
</dbReference>
<evidence type="ECO:0000256" key="4">
    <source>
        <dbReference type="ARBA" id="ARBA00022840"/>
    </source>
</evidence>
<keyword evidence="6" id="KW-0030">Aminoacyl-tRNA synthetase</keyword>
<proteinExistence type="inferred from homology"/>
<dbReference type="Gene3D" id="1.10.10.350">
    <property type="match status" value="1"/>
</dbReference>
<dbReference type="PANTHER" id="PTHR43311:SF2">
    <property type="entry name" value="GLUTAMATE--TRNA LIGASE, MITOCHONDRIAL-RELATED"/>
    <property type="match status" value="1"/>
</dbReference>
<dbReference type="InterPro" id="IPR020058">
    <property type="entry name" value="Glu/Gln-tRNA-synth_Ib_cat-dom"/>
</dbReference>
<feature type="non-terminal residue" evidence="9">
    <location>
        <position position="244"/>
    </location>
</feature>